<dbReference type="Gene3D" id="3.60.10.10">
    <property type="entry name" value="Endonuclease/exonuclease/phosphatase"/>
    <property type="match status" value="1"/>
</dbReference>
<proteinExistence type="inferred from homology"/>
<dbReference type="NCBIfam" id="TIGR00195">
    <property type="entry name" value="exoDNase_III"/>
    <property type="match status" value="1"/>
</dbReference>
<dbReference type="GO" id="GO:0008081">
    <property type="term" value="F:phosphoric diester hydrolase activity"/>
    <property type="evidence" value="ECO:0007669"/>
    <property type="project" value="TreeGrafter"/>
</dbReference>
<dbReference type="EMBL" id="OU015584">
    <property type="protein sequence ID" value="CAG5080243.1"/>
    <property type="molecule type" value="Genomic_DNA"/>
</dbReference>
<keyword evidence="11" id="KW-1185">Reference proteome</keyword>
<name>A0A916NB24_9FLAO</name>
<dbReference type="Pfam" id="PF03372">
    <property type="entry name" value="Exo_endo_phos"/>
    <property type="match status" value="1"/>
</dbReference>
<dbReference type="PROSITE" id="PS00727">
    <property type="entry name" value="AP_NUCLEASE_F1_2"/>
    <property type="match status" value="1"/>
</dbReference>
<feature type="binding site" evidence="7">
    <location>
        <position position="7"/>
    </location>
    <ligand>
        <name>Mg(2+)</name>
        <dbReference type="ChEBI" id="CHEBI:18420"/>
        <label>1</label>
    </ligand>
</feature>
<dbReference type="GO" id="GO:0003677">
    <property type="term" value="F:DNA binding"/>
    <property type="evidence" value="ECO:0007669"/>
    <property type="project" value="InterPro"/>
</dbReference>
<evidence type="ECO:0000256" key="5">
    <source>
        <dbReference type="ARBA" id="ARBA00022842"/>
    </source>
</evidence>
<dbReference type="SUPFAM" id="SSF56219">
    <property type="entry name" value="DNase I-like"/>
    <property type="match status" value="1"/>
</dbReference>
<dbReference type="NCBIfam" id="TIGR00633">
    <property type="entry name" value="xth"/>
    <property type="match status" value="1"/>
</dbReference>
<evidence type="ECO:0000313" key="10">
    <source>
        <dbReference type="EMBL" id="CAG5080243.1"/>
    </source>
</evidence>
<feature type="active site" evidence="6">
    <location>
        <position position="108"/>
    </location>
</feature>
<feature type="active site" description="Proton donor/acceptor" evidence="6">
    <location>
        <position position="147"/>
    </location>
</feature>
<sequence length="253" mass="28974">MKLVSWNVNGIRAVAKKGLVDILKELDADVICFQETKAQDDQVLEALEGVEGYHIYSNSAEKKGYSGTSILSKEEPLSVNYGLGIEKHDKEGRLITAEYEDFYLLTAYVPNSQRGLARLDDRQDWDKELLAYMQKLEAKKPVILCGDMNVAHQPIDLKNPTANFNKTAGYTEWEIAGMDNFLQGGYTDSFRHFYPNEIKYSWWSYRMNARARDIGWRLDYFLVSDNYMDHVEDAFILNDVMGSDHCPVGITLK</sequence>
<evidence type="ECO:0000256" key="6">
    <source>
        <dbReference type="PIRSR" id="PIRSR604808-1"/>
    </source>
</evidence>
<dbReference type="Proteomes" id="UP000683507">
    <property type="component" value="Chromosome"/>
</dbReference>
<gene>
    <name evidence="10" type="primary">exoA</name>
    <name evidence="10" type="ORF">CRYO30217_01231</name>
</gene>
<feature type="binding site" evidence="7">
    <location>
        <position position="245"/>
    </location>
    <ligand>
        <name>Mg(2+)</name>
        <dbReference type="ChEBI" id="CHEBI:18420"/>
        <label>1</label>
    </ligand>
</feature>
<comment type="cofactor">
    <cofactor evidence="1">
        <name>Mn(2+)</name>
        <dbReference type="ChEBI" id="CHEBI:29035"/>
    </cofactor>
</comment>
<feature type="site" description="Important for catalytic activity" evidence="8">
    <location>
        <position position="219"/>
    </location>
</feature>
<comment type="similarity">
    <text evidence="2">Belongs to the DNA repair enzymes AP/ExoA family.</text>
</comment>
<dbReference type="PANTHER" id="PTHR22748">
    <property type="entry name" value="AP ENDONUCLEASE"/>
    <property type="match status" value="1"/>
</dbReference>
<reference evidence="10" key="1">
    <citation type="submission" date="2021-04" db="EMBL/GenBank/DDBJ databases">
        <authorList>
            <person name="Rodrigo-Torres L."/>
            <person name="Arahal R. D."/>
            <person name="Lucena T."/>
        </authorList>
    </citation>
    <scope>NUCLEOTIDE SEQUENCE</scope>
    <source>
        <strain evidence="10">AS29M-1</strain>
    </source>
</reference>
<keyword evidence="4 10" id="KW-0378">Hydrolase</keyword>
<feature type="site" description="Interaction with DNA substrate" evidence="8">
    <location>
        <position position="245"/>
    </location>
</feature>
<feature type="binding site" evidence="7">
    <location>
        <position position="35"/>
    </location>
    <ligand>
        <name>Mg(2+)</name>
        <dbReference type="ChEBI" id="CHEBI:18420"/>
        <label>1</label>
    </ligand>
</feature>
<keyword evidence="5 7" id="KW-0460">Magnesium</keyword>
<dbReference type="GO" id="GO:0046872">
    <property type="term" value="F:metal ion binding"/>
    <property type="evidence" value="ECO:0007669"/>
    <property type="project" value="UniProtKB-KW"/>
</dbReference>
<evidence type="ECO:0000256" key="8">
    <source>
        <dbReference type="PIRSR" id="PIRSR604808-3"/>
    </source>
</evidence>
<evidence type="ECO:0000256" key="3">
    <source>
        <dbReference type="ARBA" id="ARBA00022723"/>
    </source>
</evidence>
<evidence type="ECO:0000256" key="1">
    <source>
        <dbReference type="ARBA" id="ARBA00001936"/>
    </source>
</evidence>
<accession>A0A916NB24</accession>
<feature type="binding site" evidence="7">
    <location>
        <position position="244"/>
    </location>
    <ligand>
        <name>Mg(2+)</name>
        <dbReference type="ChEBI" id="CHEBI:18420"/>
        <label>1</label>
    </ligand>
</feature>
<feature type="site" description="Transition state stabilizer" evidence="8">
    <location>
        <position position="149"/>
    </location>
</feature>
<dbReference type="InterPro" id="IPR005135">
    <property type="entry name" value="Endo/exonuclease/phosphatase"/>
</dbReference>
<dbReference type="PANTHER" id="PTHR22748:SF6">
    <property type="entry name" value="DNA-(APURINIC OR APYRIMIDINIC SITE) ENDONUCLEASE"/>
    <property type="match status" value="1"/>
</dbReference>
<evidence type="ECO:0000256" key="4">
    <source>
        <dbReference type="ARBA" id="ARBA00022801"/>
    </source>
</evidence>
<dbReference type="RefSeq" id="WP_258541442.1">
    <property type="nucleotide sequence ID" value="NZ_OU015584.1"/>
</dbReference>
<dbReference type="EC" id="3.1.11.2" evidence="10"/>
<dbReference type="CDD" id="cd09087">
    <property type="entry name" value="Ape1-like_AP-endo"/>
    <property type="match status" value="1"/>
</dbReference>
<dbReference type="InterPro" id="IPR036691">
    <property type="entry name" value="Endo/exonu/phosph_ase_sf"/>
</dbReference>
<evidence type="ECO:0000256" key="7">
    <source>
        <dbReference type="PIRSR" id="PIRSR604808-2"/>
    </source>
</evidence>
<dbReference type="InterPro" id="IPR020848">
    <property type="entry name" value="AP_endonuclease_F1_CS"/>
</dbReference>
<dbReference type="GO" id="GO:0008311">
    <property type="term" value="F:double-stranded DNA 3'-5' DNA exonuclease activity"/>
    <property type="evidence" value="ECO:0007669"/>
    <property type="project" value="UniProtKB-EC"/>
</dbReference>
<evidence type="ECO:0000259" key="9">
    <source>
        <dbReference type="Pfam" id="PF03372"/>
    </source>
</evidence>
<organism evidence="10 11">
    <name type="scientific">Parvicella tangerina</name>
    <dbReference type="NCBI Taxonomy" id="2829795"/>
    <lineage>
        <taxon>Bacteria</taxon>
        <taxon>Pseudomonadati</taxon>
        <taxon>Bacteroidota</taxon>
        <taxon>Flavobacteriia</taxon>
        <taxon>Flavobacteriales</taxon>
        <taxon>Parvicellaceae</taxon>
        <taxon>Parvicella</taxon>
    </lineage>
</organism>
<dbReference type="GO" id="GO:0003906">
    <property type="term" value="F:DNA-(apurinic or apyrimidinic site) endonuclease activity"/>
    <property type="evidence" value="ECO:0007669"/>
    <property type="project" value="TreeGrafter"/>
</dbReference>
<keyword evidence="7" id="KW-0464">Manganese</keyword>
<keyword evidence="3 7" id="KW-0479">Metal-binding</keyword>
<evidence type="ECO:0000256" key="2">
    <source>
        <dbReference type="ARBA" id="ARBA00007092"/>
    </source>
</evidence>
<feature type="binding site" evidence="7">
    <location>
        <position position="149"/>
    </location>
    <ligand>
        <name>Mg(2+)</name>
        <dbReference type="ChEBI" id="CHEBI:18420"/>
        <label>1</label>
    </ligand>
</feature>
<dbReference type="InterPro" id="IPR004808">
    <property type="entry name" value="AP_endonuc_1"/>
</dbReference>
<feature type="binding site" evidence="7">
    <location>
        <position position="147"/>
    </location>
    <ligand>
        <name>Mg(2+)</name>
        <dbReference type="ChEBI" id="CHEBI:18420"/>
        <label>1</label>
    </ligand>
</feature>
<feature type="domain" description="Endonuclease/exonuclease/phosphatase" evidence="9">
    <location>
        <begin position="4"/>
        <end position="245"/>
    </location>
</feature>
<comment type="cofactor">
    <cofactor evidence="7">
        <name>Mg(2+)</name>
        <dbReference type="ChEBI" id="CHEBI:18420"/>
    </cofactor>
    <cofactor evidence="7">
        <name>Mn(2+)</name>
        <dbReference type="ChEBI" id="CHEBI:29035"/>
    </cofactor>
    <text evidence="7">Probably binds two magnesium or manganese ions per subunit.</text>
</comment>
<feature type="active site" description="Proton acceptor" evidence="6">
    <location>
        <position position="245"/>
    </location>
</feature>
<evidence type="ECO:0000313" key="11">
    <source>
        <dbReference type="Proteomes" id="UP000683507"/>
    </source>
</evidence>
<dbReference type="KEGG" id="ptan:CRYO30217_01231"/>
<dbReference type="AlphaFoldDB" id="A0A916NB24"/>
<dbReference type="PROSITE" id="PS51435">
    <property type="entry name" value="AP_NUCLEASE_F1_4"/>
    <property type="match status" value="1"/>
</dbReference>
<dbReference type="GO" id="GO:0006284">
    <property type="term" value="P:base-excision repair"/>
    <property type="evidence" value="ECO:0007669"/>
    <property type="project" value="TreeGrafter"/>
</dbReference>
<protein>
    <submittedName>
        <fullName evidence="10">Exodeoxyribonuclease</fullName>
        <ecNumber evidence="10">3.1.11.2</ecNumber>
    </submittedName>
</protein>